<accession>A0A0E4CR92</accession>
<dbReference type="OrthoDB" id="4764165at2"/>
<gene>
    <name evidence="2" type="ORF">BN1232_06067</name>
</gene>
<dbReference type="EMBL" id="CTEE01000002">
    <property type="protein sequence ID" value="CQD24135.1"/>
    <property type="molecule type" value="Genomic_DNA"/>
</dbReference>
<protein>
    <submittedName>
        <fullName evidence="2">Uncharacterized protein</fullName>
    </submittedName>
</protein>
<feature type="region of interest" description="Disordered" evidence="1">
    <location>
        <begin position="1"/>
        <end position="20"/>
    </location>
</feature>
<organism evidence="2 3">
    <name type="scientific">Mycobacterium lentiflavum</name>
    <dbReference type="NCBI Taxonomy" id="141349"/>
    <lineage>
        <taxon>Bacteria</taxon>
        <taxon>Bacillati</taxon>
        <taxon>Actinomycetota</taxon>
        <taxon>Actinomycetes</taxon>
        <taxon>Mycobacteriales</taxon>
        <taxon>Mycobacteriaceae</taxon>
        <taxon>Mycobacterium</taxon>
        <taxon>Mycobacterium simiae complex</taxon>
    </lineage>
</organism>
<evidence type="ECO:0000313" key="3">
    <source>
        <dbReference type="Proteomes" id="UP000199251"/>
    </source>
</evidence>
<sequence length="79" mass="8819">MKNAHRKVYGPTGIKHGSEDRKLQKYIGKRISEDDHRLLTSYAASQKVDVATLLAPHVDLLLDQARQHEDPSALAGDRS</sequence>
<dbReference type="AlphaFoldDB" id="A0A0E4CR92"/>
<name>A0A0E4CR92_MYCLN</name>
<dbReference type="Proteomes" id="UP000199251">
    <property type="component" value="Unassembled WGS sequence"/>
</dbReference>
<dbReference type="STRING" id="141349.BN1232_06067"/>
<reference evidence="2 3" key="1">
    <citation type="submission" date="2015-03" db="EMBL/GenBank/DDBJ databases">
        <authorList>
            <person name="Urmite Genomes"/>
        </authorList>
    </citation>
    <scope>NUCLEOTIDE SEQUENCE [LARGE SCALE GENOMIC DNA]</scope>
    <source>
        <strain evidence="2 3">CSUR P1491</strain>
    </source>
</reference>
<proteinExistence type="predicted"/>
<dbReference type="RefSeq" id="WP_090609989.1">
    <property type="nucleotide sequence ID" value="NZ_CTEE01000002.1"/>
</dbReference>
<evidence type="ECO:0000256" key="1">
    <source>
        <dbReference type="SAM" id="MobiDB-lite"/>
    </source>
</evidence>
<evidence type="ECO:0000313" key="2">
    <source>
        <dbReference type="EMBL" id="CQD24135.1"/>
    </source>
</evidence>